<organism evidence="3 4">
    <name type="scientific">Jiella mangrovi</name>
    <dbReference type="NCBI Taxonomy" id="2821407"/>
    <lineage>
        <taxon>Bacteria</taxon>
        <taxon>Pseudomonadati</taxon>
        <taxon>Pseudomonadota</taxon>
        <taxon>Alphaproteobacteria</taxon>
        <taxon>Hyphomicrobiales</taxon>
        <taxon>Aurantimonadaceae</taxon>
        <taxon>Jiella</taxon>
    </lineage>
</organism>
<evidence type="ECO:0000313" key="4">
    <source>
        <dbReference type="Proteomes" id="UP000678276"/>
    </source>
</evidence>
<dbReference type="InterPro" id="IPR056079">
    <property type="entry name" value="DUF7662"/>
</dbReference>
<comment type="caution">
    <text evidence="3">The sequence shown here is derived from an EMBL/GenBank/DDBJ whole genome shotgun (WGS) entry which is preliminary data.</text>
</comment>
<evidence type="ECO:0000256" key="1">
    <source>
        <dbReference type="SAM" id="MobiDB-lite"/>
    </source>
</evidence>
<reference evidence="3 4" key="1">
    <citation type="submission" date="2021-04" db="EMBL/GenBank/DDBJ databases">
        <title>Whole genome sequence of Jiella sp. KSK16Y-1.</title>
        <authorList>
            <person name="Tuo L."/>
        </authorList>
    </citation>
    <scope>NUCLEOTIDE SEQUENCE [LARGE SCALE GENOMIC DNA]</scope>
    <source>
        <strain evidence="3 4">KSK16Y-1</strain>
    </source>
</reference>
<gene>
    <name evidence="3" type="ORF">J6595_06080</name>
</gene>
<dbReference type="RefSeq" id="WP_209593562.1">
    <property type="nucleotide sequence ID" value="NZ_JAGJCF010000003.1"/>
</dbReference>
<keyword evidence="4" id="KW-1185">Reference proteome</keyword>
<feature type="domain" description="DUF7662" evidence="2">
    <location>
        <begin position="4"/>
        <end position="78"/>
    </location>
</feature>
<sequence>MSKYDPLGVYLGTQHKSRITMTFREIEQILTFPLPRSKQHRAWWSNNPSNNVMTYQWLKAGYETEAVDIAGERLTFRRAGGGAFPVSAPEPSGGSDDVAAERDDALPKRDPIFGCMSGTLKLLDGVDLTEPFESDWSESLSL</sequence>
<name>A0ABS4BEG6_9HYPH</name>
<accession>A0ABS4BEG6</accession>
<dbReference type="EMBL" id="JAGJCF010000003">
    <property type="protein sequence ID" value="MBP0615143.1"/>
    <property type="molecule type" value="Genomic_DNA"/>
</dbReference>
<dbReference type="Pfam" id="PF24698">
    <property type="entry name" value="DUF7662"/>
    <property type="match status" value="1"/>
</dbReference>
<proteinExistence type="predicted"/>
<feature type="region of interest" description="Disordered" evidence="1">
    <location>
        <begin position="82"/>
        <end position="103"/>
    </location>
</feature>
<evidence type="ECO:0000259" key="2">
    <source>
        <dbReference type="Pfam" id="PF24698"/>
    </source>
</evidence>
<dbReference type="Proteomes" id="UP000678276">
    <property type="component" value="Unassembled WGS sequence"/>
</dbReference>
<protein>
    <recommendedName>
        <fullName evidence="2">DUF7662 domain-containing protein</fullName>
    </recommendedName>
</protein>
<evidence type="ECO:0000313" key="3">
    <source>
        <dbReference type="EMBL" id="MBP0615143.1"/>
    </source>
</evidence>